<evidence type="ECO:0000256" key="2">
    <source>
        <dbReference type="ARBA" id="ARBA00022729"/>
    </source>
</evidence>
<dbReference type="PANTHER" id="PTHR35089:SF1">
    <property type="entry name" value="CHAPERONE PROTEIN SKP"/>
    <property type="match status" value="1"/>
</dbReference>
<accession>A0A2S9J7J3</accession>
<dbReference type="GO" id="GO:0051082">
    <property type="term" value="F:unfolded protein binding"/>
    <property type="evidence" value="ECO:0007669"/>
    <property type="project" value="InterPro"/>
</dbReference>
<dbReference type="PANTHER" id="PTHR35089">
    <property type="entry name" value="CHAPERONE PROTEIN SKP"/>
    <property type="match status" value="1"/>
</dbReference>
<evidence type="ECO:0000313" key="5">
    <source>
        <dbReference type="EMBL" id="PRD48717.1"/>
    </source>
</evidence>
<feature type="coiled-coil region" evidence="3">
    <location>
        <begin position="86"/>
        <end position="120"/>
    </location>
</feature>
<name>A0A2S9J7J3_9SPHI</name>
<dbReference type="InterPro" id="IPR005632">
    <property type="entry name" value="Chaperone_Skp"/>
</dbReference>
<comment type="caution">
    <text evidence="5">The sequence shown here is derived from an EMBL/GenBank/DDBJ whole genome shotgun (WGS) entry which is preliminary data.</text>
</comment>
<dbReference type="EMBL" id="PVBQ01000003">
    <property type="protein sequence ID" value="PRD48717.1"/>
    <property type="molecule type" value="Genomic_DNA"/>
</dbReference>
<evidence type="ECO:0000256" key="3">
    <source>
        <dbReference type="SAM" id="Coils"/>
    </source>
</evidence>
<dbReference type="InterPro" id="IPR024930">
    <property type="entry name" value="Skp_dom_sf"/>
</dbReference>
<keyword evidence="2 4" id="KW-0732">Signal</keyword>
<protein>
    <recommendedName>
        <fullName evidence="7">Molecular chaperone Skp</fullName>
    </recommendedName>
</protein>
<gene>
    <name evidence="5" type="ORF">C5745_05315</name>
</gene>
<dbReference type="SMART" id="SM00935">
    <property type="entry name" value="OmpH"/>
    <property type="match status" value="1"/>
</dbReference>
<evidence type="ECO:0000256" key="4">
    <source>
        <dbReference type="SAM" id="SignalP"/>
    </source>
</evidence>
<keyword evidence="3" id="KW-0175">Coiled coil</keyword>
<dbReference type="AlphaFoldDB" id="A0A2S9J7J3"/>
<dbReference type="GO" id="GO:0005829">
    <property type="term" value="C:cytosol"/>
    <property type="evidence" value="ECO:0007669"/>
    <property type="project" value="TreeGrafter"/>
</dbReference>
<feature type="chain" id="PRO_5015528616" description="Molecular chaperone Skp" evidence="4">
    <location>
        <begin position="24"/>
        <end position="195"/>
    </location>
</feature>
<dbReference type="SUPFAM" id="SSF111384">
    <property type="entry name" value="OmpH-like"/>
    <property type="match status" value="1"/>
</dbReference>
<dbReference type="Gene3D" id="3.30.910.20">
    <property type="entry name" value="Skp domain"/>
    <property type="match status" value="1"/>
</dbReference>
<dbReference type="Pfam" id="PF03938">
    <property type="entry name" value="OmpH"/>
    <property type="match status" value="1"/>
</dbReference>
<keyword evidence="6" id="KW-1185">Reference proteome</keyword>
<evidence type="ECO:0008006" key="7">
    <source>
        <dbReference type="Google" id="ProtNLM"/>
    </source>
</evidence>
<dbReference type="RefSeq" id="WP_105716036.1">
    <property type="nucleotide sequence ID" value="NZ_PVBQ01000003.1"/>
</dbReference>
<evidence type="ECO:0000313" key="6">
    <source>
        <dbReference type="Proteomes" id="UP000239711"/>
    </source>
</evidence>
<evidence type="ECO:0000256" key="1">
    <source>
        <dbReference type="ARBA" id="ARBA00009091"/>
    </source>
</evidence>
<proteinExistence type="inferred from homology"/>
<sequence>MKNLFRSVALVAVVFLGVQHVNAQQKIGHINADEIFQLTPEFKTANDQLRTLNDTKTQELQGMYAEFQKKQTEANEKYRSRSEANKETIDAELQTLGQELQDIEQRIQEVQRVAQEDLQKKQQELLTPIQTKVMNAINSVAKEKGYAYVLDTSAGNVVYFQGGDDISMDVRSKLGISADAQPVTPAVPAAGQPQQ</sequence>
<feature type="signal peptide" evidence="4">
    <location>
        <begin position="1"/>
        <end position="23"/>
    </location>
</feature>
<dbReference type="OrthoDB" id="1524711at2"/>
<organism evidence="5 6">
    <name type="scientific">Sphingobacterium haloxyli</name>
    <dbReference type="NCBI Taxonomy" id="2100533"/>
    <lineage>
        <taxon>Bacteria</taxon>
        <taxon>Pseudomonadati</taxon>
        <taxon>Bacteroidota</taxon>
        <taxon>Sphingobacteriia</taxon>
        <taxon>Sphingobacteriales</taxon>
        <taxon>Sphingobacteriaceae</taxon>
        <taxon>Sphingobacterium</taxon>
    </lineage>
</organism>
<reference evidence="5 6" key="1">
    <citation type="submission" date="2018-02" db="EMBL/GenBank/DDBJ databases">
        <title>The draft genome of Sphingobacterium sp. 5JN-11.</title>
        <authorList>
            <person name="Liu L."/>
            <person name="Li L."/>
            <person name="Liang L."/>
            <person name="Zhang X."/>
            <person name="Wang T."/>
        </authorList>
    </citation>
    <scope>NUCLEOTIDE SEQUENCE [LARGE SCALE GENOMIC DNA]</scope>
    <source>
        <strain evidence="5 6">5JN-11</strain>
    </source>
</reference>
<comment type="similarity">
    <text evidence="1">Belongs to the Skp family.</text>
</comment>
<dbReference type="GO" id="GO:0050821">
    <property type="term" value="P:protein stabilization"/>
    <property type="evidence" value="ECO:0007669"/>
    <property type="project" value="TreeGrafter"/>
</dbReference>
<dbReference type="Proteomes" id="UP000239711">
    <property type="component" value="Unassembled WGS sequence"/>
</dbReference>